<keyword evidence="3" id="KW-0698">rRNA processing</keyword>
<proteinExistence type="inferred from homology"/>
<dbReference type="Gene3D" id="3.40.1280.10">
    <property type="match status" value="1"/>
</dbReference>
<dbReference type="GO" id="GO:0070037">
    <property type="term" value="F:rRNA (pseudouridine) methyltransferase activity"/>
    <property type="evidence" value="ECO:0007669"/>
    <property type="project" value="InterPro"/>
</dbReference>
<protein>
    <submittedName>
        <fullName evidence="9">Uncharacterized protein</fullName>
    </submittedName>
</protein>
<name>M1JKQ1_ENCCN</name>
<evidence type="ECO:0000256" key="7">
    <source>
        <dbReference type="ARBA" id="ARBA00022730"/>
    </source>
</evidence>
<evidence type="ECO:0000256" key="8">
    <source>
        <dbReference type="ARBA" id="ARBA00022884"/>
    </source>
</evidence>
<evidence type="ECO:0000256" key="4">
    <source>
        <dbReference type="ARBA" id="ARBA00022603"/>
    </source>
</evidence>
<dbReference type="Pfam" id="PF03587">
    <property type="entry name" value="EMG1"/>
    <property type="match status" value="1"/>
</dbReference>
<evidence type="ECO:0000256" key="5">
    <source>
        <dbReference type="ARBA" id="ARBA00022679"/>
    </source>
</evidence>
<keyword evidence="8" id="KW-0694">RNA-binding</keyword>
<evidence type="ECO:0000256" key="2">
    <source>
        <dbReference type="ARBA" id="ARBA00022517"/>
    </source>
</evidence>
<reference evidence="9" key="1">
    <citation type="journal article" date="2013" name="Eukaryot. Cell">
        <title>Extremely Reduced Levels of Heterozygosity in the Vertebrate Pathogen Encephalitozoon cuniculi.</title>
        <authorList>
            <person name="Selman M."/>
            <person name="Sak B."/>
            <person name="Kvac M."/>
            <person name="Farinelli L."/>
            <person name="Weiss L.M."/>
            <person name="Corradi N."/>
        </authorList>
    </citation>
    <scope>NUCLEOTIDE SEQUENCE</scope>
</reference>
<gene>
    <name evidence="9" type="ORF">ECU01_0480</name>
</gene>
<keyword evidence="2" id="KW-0690">Ribosome biogenesis</keyword>
<dbReference type="VEuPathDB" id="MicrosporidiaDB:ECU01_0480"/>
<evidence type="ECO:0000256" key="3">
    <source>
        <dbReference type="ARBA" id="ARBA00022552"/>
    </source>
</evidence>
<dbReference type="EMBL" id="KC513612">
    <property type="protein sequence ID" value="AGE96089.1"/>
    <property type="molecule type" value="Genomic_DNA"/>
</dbReference>
<dbReference type="PANTHER" id="PTHR12636:SF5">
    <property type="entry name" value="RIBOSOMAL RNA SMALL SUBUNIT METHYLTRANSFERASE NEP1"/>
    <property type="match status" value="1"/>
</dbReference>
<keyword evidence="4" id="KW-0489">Methyltransferase</keyword>
<dbReference type="VEuPathDB" id="MicrosporidiaDB:AEWR_010300"/>
<accession>M1JKQ1</accession>
<dbReference type="GO" id="GO:0032040">
    <property type="term" value="C:small-subunit processome"/>
    <property type="evidence" value="ECO:0007669"/>
    <property type="project" value="TreeGrafter"/>
</dbReference>
<keyword evidence="6" id="KW-0949">S-adenosyl-L-methionine</keyword>
<dbReference type="VEuPathDB" id="MicrosporidiaDB:AEWD_010300"/>
<dbReference type="SUPFAM" id="SSF75217">
    <property type="entry name" value="alpha/beta knot"/>
    <property type="match status" value="1"/>
</dbReference>
<evidence type="ECO:0000256" key="6">
    <source>
        <dbReference type="ARBA" id="ARBA00022691"/>
    </source>
</evidence>
<comment type="similarity">
    <text evidence="1">Belongs to the class IV-like SAM-binding methyltransferase superfamily. RNA methyltransferase NEP1 family.</text>
</comment>
<dbReference type="PANTHER" id="PTHR12636">
    <property type="entry name" value="NEP1/MRA1"/>
    <property type="match status" value="1"/>
</dbReference>
<dbReference type="InterPro" id="IPR005304">
    <property type="entry name" value="Rbsml_bgen_MeTrfase_EMG1/NEP1"/>
</dbReference>
<sequence>MNVPVIIVLKGVKPTAEKRLHGDDLEFNRFHRALRLLMDSPLNKSKKMKIYIHTARNALVELSYLLEVPENPAELSDAMSYLLKRMVIKSSDGTVLGKVVKNPVTNHLPPNSTKIRLSPRGCKMSSKDLESSLERGFVFFIDIGSEEEREEAEFDMKLSDFKLSPESCCAKITNMFEELLQIF</sequence>
<evidence type="ECO:0000256" key="1">
    <source>
        <dbReference type="ARBA" id="ARBA00008115"/>
    </source>
</evidence>
<keyword evidence="5" id="KW-0808">Transferase</keyword>
<dbReference type="AlphaFoldDB" id="M1JKQ1"/>
<organism evidence="9">
    <name type="scientific">Encephalitozoon cuniculi</name>
    <name type="common">Microsporidian parasite</name>
    <dbReference type="NCBI Taxonomy" id="6035"/>
    <lineage>
        <taxon>Eukaryota</taxon>
        <taxon>Fungi</taxon>
        <taxon>Fungi incertae sedis</taxon>
        <taxon>Microsporidia</taxon>
        <taxon>Unikaryonidae</taxon>
        <taxon>Encephalitozoon</taxon>
    </lineage>
</organism>
<dbReference type="GO" id="GO:0019843">
    <property type="term" value="F:rRNA binding"/>
    <property type="evidence" value="ECO:0007669"/>
    <property type="project" value="UniProtKB-KW"/>
</dbReference>
<evidence type="ECO:0000313" key="9">
    <source>
        <dbReference type="EMBL" id="AGE96089.1"/>
    </source>
</evidence>
<dbReference type="VEuPathDB" id="MicrosporidiaDB:AEWQ_010270"/>
<dbReference type="InterPro" id="IPR029028">
    <property type="entry name" value="Alpha/beta_knot_MTases"/>
</dbReference>
<dbReference type="InterPro" id="IPR029026">
    <property type="entry name" value="tRNA_m1G_MTases_N"/>
</dbReference>
<keyword evidence="7" id="KW-0699">rRNA-binding</keyword>
<dbReference type="VEuPathDB" id="MicrosporidiaDB:M970_010300"/>
<dbReference type="GO" id="GO:0070475">
    <property type="term" value="P:rRNA base methylation"/>
    <property type="evidence" value="ECO:0007669"/>
    <property type="project" value="InterPro"/>
</dbReference>